<dbReference type="EMBL" id="CAXAMM010004803">
    <property type="protein sequence ID" value="CAK9005004.1"/>
    <property type="molecule type" value="Genomic_DNA"/>
</dbReference>
<accession>A0ABP0IT73</accession>
<feature type="compositionally biased region" description="Pro residues" evidence="2">
    <location>
        <begin position="303"/>
        <end position="313"/>
    </location>
</feature>
<evidence type="ECO:0000256" key="1">
    <source>
        <dbReference type="SAM" id="Coils"/>
    </source>
</evidence>
<protein>
    <submittedName>
        <fullName evidence="3">Kinase D-interacting substrate of 220 kDa</fullName>
    </submittedName>
</protein>
<evidence type="ECO:0000313" key="3">
    <source>
        <dbReference type="EMBL" id="CAK9005004.1"/>
    </source>
</evidence>
<keyword evidence="3" id="KW-0808">Transferase</keyword>
<dbReference type="Proteomes" id="UP001642464">
    <property type="component" value="Unassembled WGS sequence"/>
</dbReference>
<feature type="coiled-coil region" evidence="1">
    <location>
        <begin position="53"/>
        <end position="166"/>
    </location>
</feature>
<sequence>MEADRVLTATERLAKRLGKPVAKPKQSPGLPVWTPVEKKQLELKLQSLHEVYAKKVAETELQYDKKLEEAEAEAQRWFKEKKAEITTLKAGVTIMQAFFEHRKRKFLQQLAEDRAENERLRVEMAERIAAAEAQMVETTEACERRVAELEAAQAKELKDLDALQRETEERAFRAERAAASSVKLGDAEISRLQDVEKSLRFEIEDLRVRLQESERAEELHRAKEKAEFLEEELRKTRERMRTQRHLEAEELRRELMDYVKFIVKILPEEWQERLGPEIWRQVSKTELQVPMMIQAAEAMAEPPDTPAPPPPELEPATPASGHETDASEGSGET</sequence>
<feature type="region of interest" description="Disordered" evidence="2">
    <location>
        <begin position="297"/>
        <end position="333"/>
    </location>
</feature>
<gene>
    <name evidence="3" type="ORF">SCF082_LOCUS8409</name>
</gene>
<evidence type="ECO:0000313" key="4">
    <source>
        <dbReference type="Proteomes" id="UP001642464"/>
    </source>
</evidence>
<comment type="caution">
    <text evidence="3">The sequence shown here is derived from an EMBL/GenBank/DDBJ whole genome shotgun (WGS) entry which is preliminary data.</text>
</comment>
<evidence type="ECO:0000256" key="2">
    <source>
        <dbReference type="SAM" id="MobiDB-lite"/>
    </source>
</evidence>
<proteinExistence type="predicted"/>
<name>A0ABP0IT73_9DINO</name>
<reference evidence="3 4" key="1">
    <citation type="submission" date="2024-02" db="EMBL/GenBank/DDBJ databases">
        <authorList>
            <person name="Chen Y."/>
            <person name="Shah S."/>
            <person name="Dougan E. K."/>
            <person name="Thang M."/>
            <person name="Chan C."/>
        </authorList>
    </citation>
    <scope>NUCLEOTIDE SEQUENCE [LARGE SCALE GENOMIC DNA]</scope>
</reference>
<organism evidence="3 4">
    <name type="scientific">Durusdinium trenchii</name>
    <dbReference type="NCBI Taxonomy" id="1381693"/>
    <lineage>
        <taxon>Eukaryota</taxon>
        <taxon>Sar</taxon>
        <taxon>Alveolata</taxon>
        <taxon>Dinophyceae</taxon>
        <taxon>Suessiales</taxon>
        <taxon>Symbiodiniaceae</taxon>
        <taxon>Durusdinium</taxon>
    </lineage>
</organism>
<keyword evidence="4" id="KW-1185">Reference proteome</keyword>
<keyword evidence="3" id="KW-0418">Kinase</keyword>
<feature type="coiled-coil region" evidence="1">
    <location>
        <begin position="196"/>
        <end position="246"/>
    </location>
</feature>
<keyword evidence="1" id="KW-0175">Coiled coil</keyword>
<dbReference type="GO" id="GO:0016301">
    <property type="term" value="F:kinase activity"/>
    <property type="evidence" value="ECO:0007669"/>
    <property type="project" value="UniProtKB-KW"/>
</dbReference>